<evidence type="ECO:0000256" key="6">
    <source>
        <dbReference type="ARBA" id="ARBA00022771"/>
    </source>
</evidence>
<comment type="pathway">
    <text evidence="1">Protein modification; [NiFe] hydrogenase maturation.</text>
</comment>
<evidence type="ECO:0000256" key="7">
    <source>
        <dbReference type="ARBA" id="ARBA00022833"/>
    </source>
</evidence>
<dbReference type="Pfam" id="PF17788">
    <property type="entry name" value="HypF_C"/>
    <property type="match status" value="1"/>
</dbReference>
<feature type="active site" evidence="11">
    <location>
        <position position="18"/>
    </location>
</feature>
<dbReference type="InterPro" id="IPR051060">
    <property type="entry name" value="Carbamoyltrans_HypF-like"/>
</dbReference>
<dbReference type="PROSITE" id="PS51160">
    <property type="entry name" value="ACYLPHOSPHATASE_3"/>
    <property type="match status" value="1"/>
</dbReference>
<name>A0A1M6KX33_9CLOT</name>
<keyword evidence="14" id="KW-0808">Transferase</keyword>
<dbReference type="EC" id="6.2.-.-" evidence="10"/>
<keyword evidence="7" id="KW-0862">Zinc</keyword>
<dbReference type="InterPro" id="IPR041440">
    <property type="entry name" value="HypF_C"/>
</dbReference>
<dbReference type="GO" id="GO:0016743">
    <property type="term" value="F:carboxyl- or carbamoyltransferase activity"/>
    <property type="evidence" value="ECO:0007669"/>
    <property type="project" value="UniProtKB-UniRule"/>
</dbReference>
<comment type="similarity">
    <text evidence="3 10">Belongs to the carbamoyltransferase HypF family.</text>
</comment>
<comment type="similarity">
    <text evidence="2">Belongs to the acylphosphatase family.</text>
</comment>
<keyword evidence="15" id="KW-1185">Reference proteome</keyword>
<dbReference type="Pfam" id="PF01300">
    <property type="entry name" value="Sua5_yciO_yrdC"/>
    <property type="match status" value="1"/>
</dbReference>
<dbReference type="Gene3D" id="3.30.110.120">
    <property type="match status" value="1"/>
</dbReference>
<dbReference type="InterPro" id="IPR017968">
    <property type="entry name" value="Acylphosphatase_CS"/>
</dbReference>
<evidence type="ECO:0000259" key="13">
    <source>
        <dbReference type="PROSITE" id="PS51163"/>
    </source>
</evidence>
<evidence type="ECO:0000256" key="8">
    <source>
        <dbReference type="ARBA" id="ARBA00047645"/>
    </source>
</evidence>
<dbReference type="GO" id="GO:0051604">
    <property type="term" value="P:protein maturation"/>
    <property type="evidence" value="ECO:0007669"/>
    <property type="project" value="TreeGrafter"/>
</dbReference>
<evidence type="ECO:0000256" key="4">
    <source>
        <dbReference type="ARBA" id="ARBA00022598"/>
    </source>
</evidence>
<dbReference type="Pfam" id="PF22521">
    <property type="entry name" value="HypF_C_2"/>
    <property type="match status" value="1"/>
</dbReference>
<dbReference type="STRING" id="1121298.SAMN05444401_3525"/>
<comment type="catalytic activity">
    <reaction evidence="8 11">
        <text>an acyl phosphate + H2O = a carboxylate + phosphate + H(+)</text>
        <dbReference type="Rhea" id="RHEA:14965"/>
        <dbReference type="ChEBI" id="CHEBI:15377"/>
        <dbReference type="ChEBI" id="CHEBI:15378"/>
        <dbReference type="ChEBI" id="CHEBI:29067"/>
        <dbReference type="ChEBI" id="CHEBI:43474"/>
        <dbReference type="ChEBI" id="CHEBI:59918"/>
        <dbReference type="EC" id="3.6.1.7"/>
    </reaction>
</comment>
<dbReference type="UniPathway" id="UPA00335"/>
<evidence type="ECO:0000256" key="2">
    <source>
        <dbReference type="ARBA" id="ARBA00005614"/>
    </source>
</evidence>
<organism evidence="14 15">
    <name type="scientific">Clostridium amylolyticum</name>
    <dbReference type="NCBI Taxonomy" id="1121298"/>
    <lineage>
        <taxon>Bacteria</taxon>
        <taxon>Bacillati</taxon>
        <taxon>Bacillota</taxon>
        <taxon>Clostridia</taxon>
        <taxon>Eubacteriales</taxon>
        <taxon>Clostridiaceae</taxon>
        <taxon>Clostridium</taxon>
    </lineage>
</organism>
<dbReference type="InterPro" id="IPR036046">
    <property type="entry name" value="Acylphosphatase-like_dom_sf"/>
</dbReference>
<proteinExistence type="inferred from homology"/>
<dbReference type="InterPro" id="IPR006070">
    <property type="entry name" value="Sua5-like_dom"/>
</dbReference>
<evidence type="ECO:0000313" key="14">
    <source>
        <dbReference type="EMBL" id="SHJ63454.1"/>
    </source>
</evidence>
<dbReference type="GO" id="GO:0003998">
    <property type="term" value="F:acylphosphatase activity"/>
    <property type="evidence" value="ECO:0007669"/>
    <property type="project" value="UniProtKB-EC"/>
</dbReference>
<evidence type="ECO:0000313" key="15">
    <source>
        <dbReference type="Proteomes" id="UP000184080"/>
    </source>
</evidence>
<accession>A0A1M6KX33</accession>
<feature type="domain" description="YrdC-like" evidence="13">
    <location>
        <begin position="210"/>
        <end position="395"/>
    </location>
</feature>
<feature type="domain" description="Acylphosphatase-like" evidence="12">
    <location>
        <begin position="3"/>
        <end position="89"/>
    </location>
</feature>
<dbReference type="OrthoDB" id="9808093at2"/>
<dbReference type="InterPro" id="IPR001792">
    <property type="entry name" value="Acylphosphatase-like_dom"/>
</dbReference>
<evidence type="ECO:0000256" key="11">
    <source>
        <dbReference type="PROSITE-ProRule" id="PRU00520"/>
    </source>
</evidence>
<dbReference type="InterPro" id="IPR017945">
    <property type="entry name" value="DHBP_synth_RibB-like_a/b_dom"/>
</dbReference>
<dbReference type="AlphaFoldDB" id="A0A1M6KX33"/>
<dbReference type="InterPro" id="IPR004421">
    <property type="entry name" value="Carbamoyltransferase_HypF"/>
</dbReference>
<feature type="active site" evidence="11">
    <location>
        <position position="36"/>
    </location>
</feature>
<keyword evidence="4" id="KW-0436">Ligase</keyword>
<dbReference type="Proteomes" id="UP000184080">
    <property type="component" value="Unassembled WGS sequence"/>
</dbReference>
<dbReference type="SUPFAM" id="SSF53067">
    <property type="entry name" value="Actin-like ATPase domain"/>
    <property type="match status" value="1"/>
</dbReference>
<keyword evidence="5" id="KW-0479">Metal-binding</keyword>
<dbReference type="SUPFAM" id="SSF55821">
    <property type="entry name" value="YrdC/RibB"/>
    <property type="match status" value="1"/>
</dbReference>
<evidence type="ECO:0000256" key="3">
    <source>
        <dbReference type="ARBA" id="ARBA00008097"/>
    </source>
</evidence>
<dbReference type="PIRSF" id="PIRSF006256">
    <property type="entry name" value="CMPcnvr_hdrg_mat"/>
    <property type="match status" value="1"/>
</dbReference>
<dbReference type="Gene3D" id="3.30.420.40">
    <property type="match status" value="1"/>
</dbReference>
<dbReference type="Gene3D" id="3.30.420.360">
    <property type="match status" value="1"/>
</dbReference>
<evidence type="ECO:0000256" key="1">
    <source>
        <dbReference type="ARBA" id="ARBA00004711"/>
    </source>
</evidence>
<reference evidence="14 15" key="1">
    <citation type="submission" date="2016-11" db="EMBL/GenBank/DDBJ databases">
        <authorList>
            <person name="Jaros S."/>
            <person name="Januszkiewicz K."/>
            <person name="Wedrychowicz H."/>
        </authorList>
    </citation>
    <scope>NUCLEOTIDE SEQUENCE [LARGE SCALE GENOMIC DNA]</scope>
    <source>
        <strain evidence="14 15">DSM 21864</strain>
    </source>
</reference>
<dbReference type="GO" id="GO:0008270">
    <property type="term" value="F:zinc ion binding"/>
    <property type="evidence" value="ECO:0007669"/>
    <property type="project" value="UniProtKB-KW"/>
</dbReference>
<comment type="catalytic activity">
    <reaction evidence="9">
        <text>C-terminal L-cysteinyl-[HypE protein] + carbamoyl phosphate + ATP + H2O = C-terminal S-carboxamide-L-cysteinyl-[HypE protein] + AMP + phosphate + diphosphate + H(+)</text>
        <dbReference type="Rhea" id="RHEA:55636"/>
        <dbReference type="Rhea" id="RHEA-COMP:14247"/>
        <dbReference type="Rhea" id="RHEA-COMP:14392"/>
        <dbReference type="ChEBI" id="CHEBI:15377"/>
        <dbReference type="ChEBI" id="CHEBI:15378"/>
        <dbReference type="ChEBI" id="CHEBI:30616"/>
        <dbReference type="ChEBI" id="CHEBI:33019"/>
        <dbReference type="ChEBI" id="CHEBI:43474"/>
        <dbReference type="ChEBI" id="CHEBI:58228"/>
        <dbReference type="ChEBI" id="CHEBI:76913"/>
        <dbReference type="ChEBI" id="CHEBI:139126"/>
        <dbReference type="ChEBI" id="CHEBI:456215"/>
    </reaction>
</comment>
<dbReference type="Pfam" id="PF07503">
    <property type="entry name" value="zf-HYPF"/>
    <property type="match status" value="2"/>
</dbReference>
<dbReference type="GO" id="GO:0016874">
    <property type="term" value="F:ligase activity"/>
    <property type="evidence" value="ECO:0007669"/>
    <property type="project" value="UniProtKB-UniRule"/>
</dbReference>
<dbReference type="PANTHER" id="PTHR42959:SF1">
    <property type="entry name" value="CARBAMOYLTRANSFERASE HYPF"/>
    <property type="match status" value="1"/>
</dbReference>
<dbReference type="NCBIfam" id="TIGR00143">
    <property type="entry name" value="hypF"/>
    <property type="match status" value="1"/>
</dbReference>
<dbReference type="InterPro" id="IPR011125">
    <property type="entry name" value="Znf_HypF"/>
</dbReference>
<dbReference type="PANTHER" id="PTHR42959">
    <property type="entry name" value="CARBAMOYLTRANSFERASE"/>
    <property type="match status" value="1"/>
</dbReference>
<dbReference type="Pfam" id="PF00708">
    <property type="entry name" value="Acylphosphatase"/>
    <property type="match status" value="1"/>
</dbReference>
<protein>
    <recommendedName>
        <fullName evidence="10">Carbamoyltransferase</fullName>
        <ecNumber evidence="10">6.2.-.-</ecNumber>
    </recommendedName>
</protein>
<gene>
    <name evidence="14" type="ORF">SAMN05444401_3525</name>
</gene>
<dbReference type="InterPro" id="IPR043129">
    <property type="entry name" value="ATPase_NBD"/>
</dbReference>
<dbReference type="FunFam" id="3.30.420.40:FF:000124">
    <property type="entry name" value="Carbamoyltransferase HypF"/>
    <property type="match status" value="1"/>
</dbReference>
<evidence type="ECO:0000256" key="5">
    <source>
        <dbReference type="ARBA" id="ARBA00022723"/>
    </source>
</evidence>
<evidence type="ECO:0000256" key="10">
    <source>
        <dbReference type="PIRNR" id="PIRNR006256"/>
    </source>
</evidence>
<dbReference type="PROSITE" id="PS51163">
    <property type="entry name" value="YRDC"/>
    <property type="match status" value="1"/>
</dbReference>
<keyword evidence="11" id="KW-0378">Hydrolase</keyword>
<dbReference type="EMBL" id="FQZO01000006">
    <property type="protein sequence ID" value="SHJ63454.1"/>
    <property type="molecule type" value="Genomic_DNA"/>
</dbReference>
<dbReference type="SUPFAM" id="SSF54975">
    <property type="entry name" value="Acylphosphatase/BLUF domain-like"/>
    <property type="match status" value="1"/>
</dbReference>
<keyword evidence="6" id="KW-0863">Zinc-finger</keyword>
<evidence type="ECO:0000256" key="9">
    <source>
        <dbReference type="ARBA" id="ARBA00048220"/>
    </source>
</evidence>
<evidence type="ECO:0000259" key="12">
    <source>
        <dbReference type="PROSITE" id="PS51160"/>
    </source>
</evidence>
<sequence length="769" mass="87399">MERRFIKINGIVQGVGFRPFVFNLAMKYGVKGWVNNNSQGVYIDAEASHYNLDDFIEKIKHNPPPLAKIDSITWEDLEIYGFNDFTIKESQIESGKITLISPDTALCSECLEDILNVKNRRYFYPFTNCTNCGPRFSIIESIPYDRDKTTMKSFKMCNLCNEEYKNPRNRRFHAQPNACDNCGPHIYLTDSKGEVILASKEDLNSSQYNYETLKWVSEKLKEGFIFAIKGLTGFHLVCDGKNEVAIKNLRKRKNRPHKPFALMAKNIDIVKKYCEINQMEETIITGSKKPIVLLDKKQNCSLPSNIAPFQKSLGIMLPYTPLHALIFNFDIELLVMTSANLSSLPLEYDNDTAIRDLSSIVDYFLLHNRDIFIPVDDSVTKIELNGEYIVRRARGYAPSPFNFQSDKCILALGPHMKNTFSISKQKFIFMSQHIGDLQNVETFNHYINNINQFKKIFDITPTLAVCDMHPGYLSTKYAESLDVPLIKVQHHHAHIVSCMAENEISDNVIGLSFDGTGFGDDGAIWGGEFLICNLKEYERAGHISYVNLSSDDSASREPWKSAIAYLCYSYNKNKDLQNLISLEDLIYKLYGDKGILFSKIIKNKINTINSSSMGRFFDGVSSLCGIRHTITYEGQASIELEALIEEASENCYEYGIEELCPMFIIDTSKILTDIIKDLLSDLPPKIISAKFHNTIVSFSKEMCIKLRNKYNINSVCLSGGVFQNSYLLNNLYKSLIHEGFKVYTHSKIPTNDGGISYGQLIIASLMCEE</sequence>
<dbReference type="PROSITE" id="PS00150">
    <property type="entry name" value="ACYLPHOSPHATASE_1"/>
    <property type="match status" value="1"/>
</dbReference>
<dbReference type="Gene3D" id="3.90.870.50">
    <property type="match status" value="1"/>
</dbReference>
<dbReference type="GO" id="GO:0003725">
    <property type="term" value="F:double-stranded RNA binding"/>
    <property type="evidence" value="ECO:0007669"/>
    <property type="project" value="InterPro"/>
</dbReference>
<dbReference type="RefSeq" id="WP_073009758.1">
    <property type="nucleotide sequence ID" value="NZ_FQZO01000006.1"/>
</dbReference>
<dbReference type="InterPro" id="IPR055128">
    <property type="entry name" value="HypF_C_2"/>
</dbReference>